<dbReference type="EnsemblMetazoa" id="XM_026439758">
    <property type="protein sequence ID" value="XP_026295543"/>
    <property type="gene ID" value="LOC726591"/>
</dbReference>
<feature type="region of interest" description="Disordered" evidence="2">
    <location>
        <begin position="135"/>
        <end position="173"/>
    </location>
</feature>
<name>A0A7M7KZY2_APIME</name>
<dbReference type="AlphaFoldDB" id="A0A7M7KZY2"/>
<protein>
    <submittedName>
        <fullName evidence="5">Coiled-coil domain-containing protein 13</fullName>
    </submittedName>
</protein>
<feature type="coiled-coil region" evidence="1">
    <location>
        <begin position="239"/>
        <end position="408"/>
    </location>
</feature>
<dbReference type="RefSeq" id="XP_026295543.1">
    <property type="nucleotide sequence ID" value="XM_026439758.1"/>
</dbReference>
<dbReference type="GeneID" id="726591"/>
<accession>A0A7M7KZY2</accession>
<accession>A0A8B8GWA0</accession>
<feature type="coiled-coil region" evidence="1">
    <location>
        <begin position="453"/>
        <end position="508"/>
    </location>
</feature>
<dbReference type="PANTHER" id="PTHR31935">
    <property type="entry name" value="COILED-COIL DOMAIN-CONTAINING PROTEIN 13"/>
    <property type="match status" value="1"/>
</dbReference>
<evidence type="ECO:0000256" key="2">
    <source>
        <dbReference type="SAM" id="MobiDB-lite"/>
    </source>
</evidence>
<dbReference type="PANTHER" id="PTHR31935:SF1">
    <property type="entry name" value="COILED-COIL DOMAIN-CONTAINING PROTEIN 13"/>
    <property type="match status" value="1"/>
</dbReference>
<evidence type="ECO:0000313" key="4">
    <source>
        <dbReference type="Proteomes" id="UP000005203"/>
    </source>
</evidence>
<dbReference type="InterPro" id="IPR038929">
    <property type="entry name" value="CCDC13"/>
</dbReference>
<reference evidence="5" key="2">
    <citation type="submission" date="2025-04" db="UniProtKB">
        <authorList>
            <consortium name="RefSeq"/>
        </authorList>
    </citation>
    <scope>IDENTIFICATION</scope>
    <source>
        <strain evidence="5">DH4</strain>
        <tissue evidence="5">Whole body</tissue>
    </source>
</reference>
<evidence type="ECO:0000313" key="5">
    <source>
        <dbReference type="RefSeq" id="XP_026295543.1"/>
    </source>
</evidence>
<dbReference type="KEGG" id="ame:726591"/>
<gene>
    <name evidence="5" type="primary">LOC726591</name>
</gene>
<feature type="compositionally biased region" description="Basic and acidic residues" evidence="2">
    <location>
        <begin position="161"/>
        <end position="173"/>
    </location>
</feature>
<proteinExistence type="predicted"/>
<evidence type="ECO:0000256" key="1">
    <source>
        <dbReference type="SAM" id="Coils"/>
    </source>
</evidence>
<dbReference type="GO" id="GO:1905515">
    <property type="term" value="P:non-motile cilium assembly"/>
    <property type="evidence" value="ECO:0007669"/>
    <property type="project" value="TreeGrafter"/>
</dbReference>
<organism evidence="3">
    <name type="scientific">Apis mellifera</name>
    <name type="common">Honeybee</name>
    <dbReference type="NCBI Taxonomy" id="7460"/>
    <lineage>
        <taxon>Eukaryota</taxon>
        <taxon>Metazoa</taxon>
        <taxon>Ecdysozoa</taxon>
        <taxon>Arthropoda</taxon>
        <taxon>Hexapoda</taxon>
        <taxon>Insecta</taxon>
        <taxon>Pterygota</taxon>
        <taxon>Neoptera</taxon>
        <taxon>Endopterygota</taxon>
        <taxon>Hymenoptera</taxon>
        <taxon>Apocrita</taxon>
        <taxon>Aculeata</taxon>
        <taxon>Apoidea</taxon>
        <taxon>Anthophila</taxon>
        <taxon>Apidae</taxon>
        <taxon>Apis</taxon>
    </lineage>
</organism>
<feature type="coiled-coil region" evidence="1">
    <location>
        <begin position="536"/>
        <end position="563"/>
    </location>
</feature>
<evidence type="ECO:0000313" key="3">
    <source>
        <dbReference type="EnsemblMetazoa" id="XP_026295543"/>
    </source>
</evidence>
<dbReference type="OrthoDB" id="10070368at2759"/>
<dbReference type="GO" id="GO:0034451">
    <property type="term" value="C:centriolar satellite"/>
    <property type="evidence" value="ECO:0007669"/>
    <property type="project" value="TreeGrafter"/>
</dbReference>
<sequence length="602" mass="70735">MSKSEIINKIVQDEMNNSLDFEATIPWTKELTEENLPDHIIFPKELNLFLRNRIQDLITENGCLRRALEEMEEKVRKKGIVENGQSIILGKPNEIATAKIIELSKKCREQTAEIEVLKSKCKNLEIHLINKETELENERHERRHFKTDDSSQQSDEIQDGILDKGTKNNLPREDEDRMKHLLEKLQLTQTKLYESKNNCISLKQEINKLNKLLYSEVGENVNLNNLSNQSGWRGRAEQIHLLHQKITELQSKLSEYEGTQKTSIVSIERKNFENLRNVEKERRRQIEDSVKQLRQTEVIVEEYRRKLEASKARIKVLEHELNVTKGNIAILNEKRSNDIHLIETLNNRLKTTEIKHEERETDTRNRSEKIEREYTNLKNDLQSAQLQIDRLRKKLEEREIEIDKLRNGTVPNIWEIKSRKITQPEIFLNNFNNNTSPHTVRSTCEPNEYVTLALAAEAERERLLELITILNRRLDKERNDADILSNILRNEKHKSAKLELKIRKLETEKIGIVKIDTGYRTKLPKLSKTSDKLMDIEQMRLKMELLQEECLALKARLDAVQKDKVADLATYKQMFEEVRKIFYEAYRNKLSVPIGSRSTITV</sequence>
<dbReference type="Proteomes" id="UP000005203">
    <property type="component" value="Linkage group LG1"/>
</dbReference>
<dbReference type="GO" id="GO:0031122">
    <property type="term" value="P:cytoplasmic microtubule organization"/>
    <property type="evidence" value="ECO:0007669"/>
    <property type="project" value="TreeGrafter"/>
</dbReference>
<reference evidence="3" key="1">
    <citation type="submission" date="2021-01" db="UniProtKB">
        <authorList>
            <consortium name="EnsemblMetazoa"/>
        </authorList>
    </citation>
    <scope>IDENTIFICATION</scope>
    <source>
        <strain evidence="3">DH4</strain>
    </source>
</reference>
<keyword evidence="1" id="KW-0175">Coiled coil</keyword>
<reference evidence="4" key="3">
    <citation type="submission" date="2025-05" db="UniProtKB">
        <authorList>
            <consortium name="RefSeq"/>
        </authorList>
    </citation>
    <scope>NUCLEOTIDE SEQUENCE [LARGE SCALE GENOMIC DNA]</scope>
    <source>
        <strain evidence="4">DH4</strain>
    </source>
</reference>
<keyword evidence="4" id="KW-1185">Reference proteome</keyword>